<dbReference type="EMBL" id="FOXP01000009">
    <property type="protein sequence ID" value="SFP86186.1"/>
    <property type="molecule type" value="Genomic_DNA"/>
</dbReference>
<sequence length="311" mass="32475">MERIAALIGLALAAAHPAAAQDALPAPAPETEVPADVLAIGAEDLRMTVPVDVGGRGVWPFVIDTGAERTVLSRELAERLALAPGRPVRVTTMTGLVVTPTAVVPALRVSTLAPPAIEAPLFGRVNLGAIGMIGLDALQGHAVVIDFDANTMSLRPSRRRKLVAREGEIVVTAKRRSGQLVVTDARWGGRRVSVVIDTGSPVTIANPALLAAARRAPARLGTLSVIAPDGSVLAADARALDGVEIGSVTLNGVAVAVADAAPFHRFDLADTPALLLGMETLRLFRRVEIDFPGRSIRFTLPRAVARPRGAF</sequence>
<feature type="chain" id="PRO_5011682237" evidence="1">
    <location>
        <begin position="21"/>
        <end position="311"/>
    </location>
</feature>
<keyword evidence="2" id="KW-0378">Hydrolase</keyword>
<dbReference type="GO" id="GO:0006508">
    <property type="term" value="P:proteolysis"/>
    <property type="evidence" value="ECO:0007669"/>
    <property type="project" value="UniProtKB-KW"/>
</dbReference>
<gene>
    <name evidence="2" type="ORF">SAMN04488241_10932</name>
</gene>
<organism evidence="2 3">
    <name type="scientific">Sphingomonas rubra</name>
    <dbReference type="NCBI Taxonomy" id="634430"/>
    <lineage>
        <taxon>Bacteria</taxon>
        <taxon>Pseudomonadati</taxon>
        <taxon>Pseudomonadota</taxon>
        <taxon>Alphaproteobacteria</taxon>
        <taxon>Sphingomonadales</taxon>
        <taxon>Sphingomonadaceae</taxon>
        <taxon>Sphingomonas</taxon>
    </lineage>
</organism>
<dbReference type="SUPFAM" id="SSF50630">
    <property type="entry name" value="Acid proteases"/>
    <property type="match status" value="2"/>
</dbReference>
<dbReference type="AlphaFoldDB" id="A0A1I5TV52"/>
<dbReference type="Pfam" id="PF13650">
    <property type="entry name" value="Asp_protease_2"/>
    <property type="match status" value="2"/>
</dbReference>
<evidence type="ECO:0000313" key="2">
    <source>
        <dbReference type="EMBL" id="SFP86186.1"/>
    </source>
</evidence>
<evidence type="ECO:0000256" key="1">
    <source>
        <dbReference type="SAM" id="SignalP"/>
    </source>
</evidence>
<keyword evidence="3" id="KW-1185">Reference proteome</keyword>
<keyword evidence="1" id="KW-0732">Signal</keyword>
<dbReference type="Gene3D" id="2.40.70.10">
    <property type="entry name" value="Acid Proteases"/>
    <property type="match status" value="2"/>
</dbReference>
<dbReference type="InterPro" id="IPR034122">
    <property type="entry name" value="Retropepsin-like_bacterial"/>
</dbReference>
<name>A0A1I5TV52_9SPHN</name>
<proteinExistence type="predicted"/>
<dbReference type="Proteomes" id="UP000199586">
    <property type="component" value="Unassembled WGS sequence"/>
</dbReference>
<dbReference type="InterPro" id="IPR021109">
    <property type="entry name" value="Peptidase_aspartic_dom_sf"/>
</dbReference>
<accession>A0A1I5TV52</accession>
<reference evidence="2 3" key="1">
    <citation type="submission" date="2016-10" db="EMBL/GenBank/DDBJ databases">
        <authorList>
            <person name="de Groot N.N."/>
        </authorList>
    </citation>
    <scope>NUCLEOTIDE SEQUENCE [LARGE SCALE GENOMIC DNA]</scope>
    <source>
        <strain evidence="2 3">CGMCC 1.9113</strain>
    </source>
</reference>
<dbReference type="CDD" id="cd05483">
    <property type="entry name" value="retropepsin_like_bacteria"/>
    <property type="match status" value="1"/>
</dbReference>
<feature type="signal peptide" evidence="1">
    <location>
        <begin position="1"/>
        <end position="20"/>
    </location>
</feature>
<protein>
    <submittedName>
        <fullName evidence="2">Aspartyl protease</fullName>
    </submittedName>
</protein>
<keyword evidence="2" id="KW-0645">Protease</keyword>
<dbReference type="GO" id="GO:0008233">
    <property type="term" value="F:peptidase activity"/>
    <property type="evidence" value="ECO:0007669"/>
    <property type="project" value="UniProtKB-KW"/>
</dbReference>
<dbReference type="STRING" id="634430.SAMN04488241_10932"/>
<evidence type="ECO:0000313" key="3">
    <source>
        <dbReference type="Proteomes" id="UP000199586"/>
    </source>
</evidence>